<dbReference type="PANTHER" id="PTHR43229:SF2">
    <property type="entry name" value="NODULATION PROTEIN J"/>
    <property type="match status" value="1"/>
</dbReference>
<evidence type="ECO:0000256" key="3">
    <source>
        <dbReference type="ARBA" id="ARBA00022989"/>
    </source>
</evidence>
<keyword evidence="3 6" id="KW-1133">Transmembrane helix</keyword>
<keyword evidence="6" id="KW-0813">Transport</keyword>
<dbReference type="InterPro" id="IPR051784">
    <property type="entry name" value="Nod_factor_ABC_transporter"/>
</dbReference>
<dbReference type="InterPro" id="IPR000412">
    <property type="entry name" value="ABC_2_transport"/>
</dbReference>
<evidence type="ECO:0000256" key="4">
    <source>
        <dbReference type="ARBA" id="ARBA00023136"/>
    </source>
</evidence>
<keyword evidence="5" id="KW-0046">Antibiotic resistance</keyword>
<feature type="transmembrane region" description="Helical" evidence="6">
    <location>
        <begin position="261"/>
        <end position="280"/>
    </location>
</feature>
<feature type="transmembrane region" description="Helical" evidence="6">
    <location>
        <begin position="193"/>
        <end position="210"/>
    </location>
</feature>
<name>A0A1H0S5N3_9MICO</name>
<reference evidence="9" key="1">
    <citation type="submission" date="2016-10" db="EMBL/GenBank/DDBJ databases">
        <authorList>
            <person name="Varghese N."/>
            <person name="Submissions S."/>
        </authorList>
    </citation>
    <scope>NUCLEOTIDE SEQUENCE [LARGE SCALE GENOMIC DNA]</scope>
    <source>
        <strain evidence="9">DSM 22329</strain>
    </source>
</reference>
<keyword evidence="4 6" id="KW-0472">Membrane</keyword>
<dbReference type="InterPro" id="IPR013525">
    <property type="entry name" value="ABC2_TM"/>
</dbReference>
<dbReference type="PROSITE" id="PS51012">
    <property type="entry name" value="ABC_TM2"/>
    <property type="match status" value="1"/>
</dbReference>
<feature type="transmembrane region" description="Helical" evidence="6">
    <location>
        <begin position="80"/>
        <end position="103"/>
    </location>
</feature>
<feature type="transmembrane region" description="Helical" evidence="6">
    <location>
        <begin position="124"/>
        <end position="149"/>
    </location>
</feature>
<dbReference type="EMBL" id="LT629711">
    <property type="protein sequence ID" value="SDP36556.1"/>
    <property type="molecule type" value="Genomic_DNA"/>
</dbReference>
<gene>
    <name evidence="8" type="ORF">SAMN04489867_2203</name>
</gene>
<dbReference type="OrthoDB" id="670210at2"/>
<evidence type="ECO:0000256" key="6">
    <source>
        <dbReference type="RuleBase" id="RU361157"/>
    </source>
</evidence>
<evidence type="ECO:0000313" key="8">
    <source>
        <dbReference type="EMBL" id="SDP36556.1"/>
    </source>
</evidence>
<evidence type="ECO:0000313" key="9">
    <source>
        <dbReference type="Proteomes" id="UP000199077"/>
    </source>
</evidence>
<protein>
    <recommendedName>
        <fullName evidence="6">Transport permease protein</fullName>
    </recommendedName>
</protein>
<keyword evidence="6" id="KW-1003">Cell membrane</keyword>
<feature type="transmembrane region" description="Helical" evidence="6">
    <location>
        <begin position="49"/>
        <end position="68"/>
    </location>
</feature>
<evidence type="ECO:0000256" key="5">
    <source>
        <dbReference type="ARBA" id="ARBA00023251"/>
    </source>
</evidence>
<dbReference type="PANTHER" id="PTHR43229">
    <property type="entry name" value="NODULATION PROTEIN J"/>
    <property type="match status" value="1"/>
</dbReference>
<dbReference type="GO" id="GO:0140359">
    <property type="term" value="F:ABC-type transporter activity"/>
    <property type="evidence" value="ECO:0007669"/>
    <property type="project" value="InterPro"/>
</dbReference>
<accession>A0A1H0S5N3</accession>
<keyword evidence="9" id="KW-1185">Reference proteome</keyword>
<dbReference type="RefSeq" id="WP_091785214.1">
    <property type="nucleotide sequence ID" value="NZ_LT629711.1"/>
</dbReference>
<dbReference type="Proteomes" id="UP000199077">
    <property type="component" value="Chromosome I"/>
</dbReference>
<dbReference type="InterPro" id="IPR047817">
    <property type="entry name" value="ABC2_TM_bact-type"/>
</dbReference>
<keyword evidence="2 6" id="KW-0812">Transmembrane</keyword>
<feature type="transmembrane region" description="Helical" evidence="6">
    <location>
        <begin position="161"/>
        <end position="181"/>
    </location>
</feature>
<evidence type="ECO:0000256" key="2">
    <source>
        <dbReference type="ARBA" id="ARBA00022692"/>
    </source>
</evidence>
<dbReference type="STRING" id="443156.SAMN04489867_2203"/>
<dbReference type="GO" id="GO:0043190">
    <property type="term" value="C:ATP-binding cassette (ABC) transporter complex"/>
    <property type="evidence" value="ECO:0007669"/>
    <property type="project" value="InterPro"/>
</dbReference>
<dbReference type="GO" id="GO:0046677">
    <property type="term" value="P:response to antibiotic"/>
    <property type="evidence" value="ECO:0007669"/>
    <property type="project" value="UniProtKB-KW"/>
</dbReference>
<evidence type="ECO:0000259" key="7">
    <source>
        <dbReference type="PROSITE" id="PS51012"/>
    </source>
</evidence>
<sequence>MTADTTTRPSASGIARPEIRQTGLLRQSLAITRRNLIHIKRMPEMLMDVTIQPVMFVLLFAYVFGGSISVQGSPAGYREWLMGGIMGQTIAFASFIVAVGLTADIDKGIVDRMRSLPINPSAVLVGRSISSLLHSSIGILVMSLTGLFVGWRIRGSFAEAVLAYALLLLWGFAMIWIGILVGSAMRSVEAVNGLMFTTMFPITFLANTFAPTDNMPHFLRVIAEWNPISSLVQAVRQLWGNDLPVPADAQLPLHHPIITTLIWTIGLTLVMAPLAIRAFAKRTQG</sequence>
<evidence type="ECO:0000256" key="1">
    <source>
        <dbReference type="ARBA" id="ARBA00004141"/>
    </source>
</evidence>
<comment type="similarity">
    <text evidence="6">Belongs to the ABC-2 integral membrane protein family.</text>
</comment>
<dbReference type="PIRSF" id="PIRSF006648">
    <property type="entry name" value="DrrB"/>
    <property type="match status" value="1"/>
</dbReference>
<dbReference type="Pfam" id="PF01061">
    <property type="entry name" value="ABC2_membrane"/>
    <property type="match status" value="1"/>
</dbReference>
<dbReference type="AlphaFoldDB" id="A0A1H0S5N3"/>
<organism evidence="8 9">
    <name type="scientific">Pedococcus dokdonensis</name>
    <dbReference type="NCBI Taxonomy" id="443156"/>
    <lineage>
        <taxon>Bacteria</taxon>
        <taxon>Bacillati</taxon>
        <taxon>Actinomycetota</taxon>
        <taxon>Actinomycetes</taxon>
        <taxon>Micrococcales</taxon>
        <taxon>Intrasporangiaceae</taxon>
        <taxon>Pedococcus</taxon>
    </lineage>
</organism>
<feature type="domain" description="ABC transmembrane type-2" evidence="7">
    <location>
        <begin position="44"/>
        <end position="282"/>
    </location>
</feature>
<proteinExistence type="inferred from homology"/>
<comment type="subcellular location">
    <subcellularLocation>
        <location evidence="6">Cell membrane</location>
        <topology evidence="6">Multi-pass membrane protein</topology>
    </subcellularLocation>
    <subcellularLocation>
        <location evidence="1">Membrane</location>
        <topology evidence="1">Multi-pass membrane protein</topology>
    </subcellularLocation>
</comment>